<evidence type="ECO:0000256" key="4">
    <source>
        <dbReference type="ARBA" id="ARBA00023242"/>
    </source>
</evidence>
<dbReference type="FunFam" id="1.20.120.160:FF:000001">
    <property type="entry name" value="Histidine-containing phosphotransfer protein 1"/>
    <property type="match status" value="1"/>
</dbReference>
<accession>A0A5P1EYN0</accession>
<dbReference type="AlphaFoldDB" id="A0A5P1EYN0"/>
<dbReference type="CDD" id="cd00088">
    <property type="entry name" value="HPT"/>
    <property type="match status" value="1"/>
</dbReference>
<dbReference type="GO" id="GO:0005634">
    <property type="term" value="C:nucleus"/>
    <property type="evidence" value="ECO:0007669"/>
    <property type="project" value="UniProtKB-SubCell"/>
</dbReference>
<reference evidence="10" key="1">
    <citation type="journal article" date="2017" name="Nat. Commun.">
        <title>The asparagus genome sheds light on the origin and evolution of a young Y chromosome.</title>
        <authorList>
            <person name="Harkess A."/>
            <person name="Zhou J."/>
            <person name="Xu C."/>
            <person name="Bowers J.E."/>
            <person name="Van der Hulst R."/>
            <person name="Ayyampalayam S."/>
            <person name="Mercati F."/>
            <person name="Riccardi P."/>
            <person name="McKain M.R."/>
            <person name="Kakrana A."/>
            <person name="Tang H."/>
            <person name="Ray J."/>
            <person name="Groenendijk J."/>
            <person name="Arikit S."/>
            <person name="Mathioni S.M."/>
            <person name="Nakano M."/>
            <person name="Shan H."/>
            <person name="Telgmann-Rauber A."/>
            <person name="Kanno A."/>
            <person name="Yue Z."/>
            <person name="Chen H."/>
            <person name="Li W."/>
            <person name="Chen Y."/>
            <person name="Xu X."/>
            <person name="Zhang Y."/>
            <person name="Luo S."/>
            <person name="Chen H."/>
            <person name="Gao J."/>
            <person name="Mao Z."/>
            <person name="Pires J.C."/>
            <person name="Luo M."/>
            <person name="Kudrna D."/>
            <person name="Wing R.A."/>
            <person name="Meyers B.C."/>
            <person name="Yi K."/>
            <person name="Kong H."/>
            <person name="Lavrijsen P."/>
            <person name="Sunseri F."/>
            <person name="Falavigna A."/>
            <person name="Ye Y."/>
            <person name="Leebens-Mack J.H."/>
            <person name="Chen G."/>
        </authorList>
    </citation>
    <scope>NUCLEOTIDE SEQUENCE [LARGE SCALE GENOMIC DNA]</scope>
    <source>
        <strain evidence="10">cv. DH0086</strain>
    </source>
</reference>
<dbReference type="PANTHER" id="PTHR28242:SF30">
    <property type="entry name" value="HISTIDINE-CONTAINING PHOSPHOTRANSFER PROTEIN 2"/>
    <property type="match status" value="1"/>
</dbReference>
<evidence type="ECO:0000313" key="9">
    <source>
        <dbReference type="EMBL" id="ONK71238.1"/>
    </source>
</evidence>
<keyword evidence="6" id="KW-0597">Phosphoprotein</keyword>
<dbReference type="GO" id="GO:0043424">
    <property type="term" value="F:protein histidine kinase binding"/>
    <property type="evidence" value="ECO:0007669"/>
    <property type="project" value="UniProtKB-UniRule"/>
</dbReference>
<dbReference type="InterPro" id="IPR036641">
    <property type="entry name" value="HPT_dom_sf"/>
</dbReference>
<dbReference type="GO" id="GO:0005829">
    <property type="term" value="C:cytosol"/>
    <property type="evidence" value="ECO:0007669"/>
    <property type="project" value="UniProtKB-SubCell"/>
</dbReference>
<keyword evidence="1" id="KW-0963">Cytoplasm</keyword>
<dbReference type="InterPro" id="IPR045871">
    <property type="entry name" value="AHP1-5/YPD1"/>
</dbReference>
<feature type="modified residue" description="Phosphohistidine" evidence="6">
    <location>
        <position position="78"/>
    </location>
</feature>
<organism evidence="9 10">
    <name type="scientific">Asparagus officinalis</name>
    <name type="common">Garden asparagus</name>
    <dbReference type="NCBI Taxonomy" id="4686"/>
    <lineage>
        <taxon>Eukaryota</taxon>
        <taxon>Viridiplantae</taxon>
        <taxon>Streptophyta</taxon>
        <taxon>Embryophyta</taxon>
        <taxon>Tracheophyta</taxon>
        <taxon>Spermatophyta</taxon>
        <taxon>Magnoliopsida</taxon>
        <taxon>Liliopsida</taxon>
        <taxon>Asparagales</taxon>
        <taxon>Asparagaceae</taxon>
        <taxon>Asparagoideae</taxon>
        <taxon>Asparagus</taxon>
    </lineage>
</organism>
<evidence type="ECO:0000256" key="1">
    <source>
        <dbReference type="ARBA" id="ARBA00022490"/>
    </source>
</evidence>
<dbReference type="PANTHER" id="PTHR28242">
    <property type="entry name" value="PHOSPHORELAY INTERMEDIATE PROTEIN YPD1"/>
    <property type="match status" value="1"/>
</dbReference>
<name>A0A5P1EYN0_ASPOF</name>
<feature type="domain" description="HPt" evidence="8">
    <location>
        <begin position="37"/>
        <end position="132"/>
    </location>
</feature>
<protein>
    <recommendedName>
        <fullName evidence="7">Histidine-containing phosphotransfer protein</fullName>
    </recommendedName>
</protein>
<dbReference type="OMA" id="NMFTTGM"/>
<evidence type="ECO:0000256" key="6">
    <source>
        <dbReference type="PROSITE-ProRule" id="PRU00110"/>
    </source>
</evidence>
<dbReference type="SUPFAM" id="SSF47226">
    <property type="entry name" value="Histidine-containing phosphotransfer domain, HPT domain"/>
    <property type="match status" value="1"/>
</dbReference>
<keyword evidence="2 7" id="KW-0932">Cytokinin signaling pathway</keyword>
<comment type="domain">
    <text evidence="7">Histidine-containing phosphotransfer domain (HPt) contains an active histidine that mediates the phosphotransfer.</text>
</comment>
<gene>
    <name evidence="9" type="ORF">A4U43_C04F6310</name>
</gene>
<keyword evidence="4" id="KW-0539">Nucleus</keyword>
<dbReference type="Pfam" id="PF01627">
    <property type="entry name" value="Hpt"/>
    <property type="match status" value="1"/>
</dbReference>
<keyword evidence="3 7" id="KW-0902">Two-component regulatory system</keyword>
<dbReference type="Gene3D" id="1.20.120.160">
    <property type="entry name" value="HPT domain"/>
    <property type="match status" value="1"/>
</dbReference>
<dbReference type="GO" id="GO:0000160">
    <property type="term" value="P:phosphorelay signal transduction system"/>
    <property type="evidence" value="ECO:0007669"/>
    <property type="project" value="UniProtKB-UniRule"/>
</dbReference>
<evidence type="ECO:0000259" key="8">
    <source>
        <dbReference type="PROSITE" id="PS50894"/>
    </source>
</evidence>
<dbReference type="GO" id="GO:0080038">
    <property type="term" value="P:positive regulation of cytokinin-activated signaling pathway"/>
    <property type="evidence" value="ECO:0007669"/>
    <property type="project" value="UniProtKB-ARBA"/>
</dbReference>
<evidence type="ECO:0000256" key="3">
    <source>
        <dbReference type="ARBA" id="ARBA00023012"/>
    </source>
</evidence>
<keyword evidence="10" id="KW-1185">Reference proteome</keyword>
<evidence type="ECO:0000313" key="10">
    <source>
        <dbReference type="Proteomes" id="UP000243459"/>
    </source>
</evidence>
<comment type="function">
    <text evidence="5">Functions as a two-component phosphorelay mediators between cytokinin sensor histidine kinases and response regulators (B-type ARRs). Plays an important role in propagating cytokinin signal transduction through the multistep His-to-Asp phosphorelay. Functions as a positive regulator of the cytokinin signaling pathway. May play a regulatory role in salt and drought tolerance during plant development.</text>
</comment>
<dbReference type="Proteomes" id="UP000243459">
    <property type="component" value="Chromosome 4"/>
</dbReference>
<dbReference type="GO" id="GO:0009736">
    <property type="term" value="P:cytokinin-activated signaling pathway"/>
    <property type="evidence" value="ECO:0007669"/>
    <property type="project" value="UniProtKB-KW"/>
</dbReference>
<evidence type="ECO:0000256" key="7">
    <source>
        <dbReference type="RuleBase" id="RU369004"/>
    </source>
</evidence>
<comment type="subcellular location">
    <subcellularLocation>
        <location evidence="7">Cytoplasm</location>
        <location evidence="7">Cytosol</location>
    </subcellularLocation>
    <subcellularLocation>
        <location evidence="7">Nucleus</location>
    </subcellularLocation>
</comment>
<dbReference type="PROSITE" id="PS50894">
    <property type="entry name" value="HPT"/>
    <property type="match status" value="1"/>
</dbReference>
<evidence type="ECO:0000256" key="5">
    <source>
        <dbReference type="ARBA" id="ARBA00057097"/>
    </source>
</evidence>
<sequence length="139" mass="15791">MASMNPKERRDAFADSMIAEGLLDQQFNQLLMLEEDGGGFLVEVIKLFCDDSERMISELSSLIDQPVVDFQKVGSFVHQLKGSSSSIGAHNIMVACMHFRQFCEQNDKQGCFRALNAVKNEYYRLQAKFNILVQLSREC</sequence>
<dbReference type="EMBL" id="CM007384">
    <property type="protein sequence ID" value="ONK71238.1"/>
    <property type="molecule type" value="Genomic_DNA"/>
</dbReference>
<dbReference type="InterPro" id="IPR008207">
    <property type="entry name" value="Sig_transdc_His_kin_Hpt_dom"/>
</dbReference>
<dbReference type="GO" id="GO:0009927">
    <property type="term" value="F:histidine phosphotransfer kinase activity"/>
    <property type="evidence" value="ECO:0007669"/>
    <property type="project" value="UniProtKB-UniRule"/>
</dbReference>
<dbReference type="OrthoDB" id="1673781at2759"/>
<proteinExistence type="predicted"/>
<dbReference type="Gramene" id="ONK71238">
    <property type="protein sequence ID" value="ONK71238"/>
    <property type="gene ID" value="A4U43_C04F6310"/>
</dbReference>
<evidence type="ECO:0000256" key="2">
    <source>
        <dbReference type="ARBA" id="ARBA00022864"/>
    </source>
</evidence>